<dbReference type="InterPro" id="IPR000529">
    <property type="entry name" value="Ribosomal_bS6"/>
</dbReference>
<dbReference type="InterPro" id="IPR014717">
    <property type="entry name" value="Transl_elong_EF1B/ribsomal_bS6"/>
</dbReference>
<dbReference type="EMBL" id="MHVL01000013">
    <property type="protein sequence ID" value="OHA93726.1"/>
    <property type="molecule type" value="Genomic_DNA"/>
</dbReference>
<dbReference type="GO" id="GO:0006412">
    <property type="term" value="P:translation"/>
    <property type="evidence" value="ECO:0007669"/>
    <property type="project" value="InterPro"/>
</dbReference>
<evidence type="ECO:0000256" key="2">
    <source>
        <dbReference type="ARBA" id="ARBA00035294"/>
    </source>
</evidence>
<evidence type="ECO:0000256" key="1">
    <source>
        <dbReference type="ARBA" id="ARBA00009512"/>
    </source>
</evidence>
<gene>
    <name evidence="4" type="ORF">A2W58_00720</name>
</gene>
<evidence type="ECO:0000256" key="3">
    <source>
        <dbReference type="ARBA" id="ARBA00035520"/>
    </source>
</evidence>
<comment type="caution">
    <text evidence="4">The sequence shown here is derived from an EMBL/GenBank/DDBJ whole genome shotgun (WGS) entry which is preliminary data.</text>
</comment>
<dbReference type="GO" id="GO:0005840">
    <property type="term" value="C:ribosome"/>
    <property type="evidence" value="ECO:0007669"/>
    <property type="project" value="InterPro"/>
</dbReference>
<proteinExistence type="inferred from homology"/>
<dbReference type="Proteomes" id="UP000179264">
    <property type="component" value="Unassembled WGS sequence"/>
</dbReference>
<name>A0A1G2T8W5_9BACT</name>
<reference evidence="4 5" key="1">
    <citation type="journal article" date="2016" name="Nat. Commun.">
        <title>Thousands of microbial genomes shed light on interconnected biogeochemical processes in an aquifer system.</title>
        <authorList>
            <person name="Anantharaman K."/>
            <person name="Brown C.T."/>
            <person name="Hug L.A."/>
            <person name="Sharon I."/>
            <person name="Castelle C.J."/>
            <person name="Probst A.J."/>
            <person name="Thomas B.C."/>
            <person name="Singh A."/>
            <person name="Wilkins M.J."/>
            <person name="Karaoz U."/>
            <person name="Brodie E.L."/>
            <person name="Williams K.H."/>
            <person name="Hubbard S.S."/>
            <person name="Banfield J.F."/>
        </authorList>
    </citation>
    <scope>NUCLEOTIDE SEQUENCE [LARGE SCALE GENOMIC DNA]</scope>
</reference>
<evidence type="ECO:0000313" key="4">
    <source>
        <dbReference type="EMBL" id="OHA93726.1"/>
    </source>
</evidence>
<accession>A0A1G2T8W5</accession>
<evidence type="ECO:0000313" key="5">
    <source>
        <dbReference type="Proteomes" id="UP000179264"/>
    </source>
</evidence>
<comment type="similarity">
    <text evidence="1">Belongs to the bacterial ribosomal protein bS6 family.</text>
</comment>
<dbReference type="Pfam" id="PF01250">
    <property type="entry name" value="Ribosomal_S6"/>
    <property type="match status" value="1"/>
</dbReference>
<organism evidence="4 5">
    <name type="scientific">Candidatus Zambryskibacteria bacterium RIFCSPHIGHO2_02_38_10.5</name>
    <dbReference type="NCBI Taxonomy" id="1802742"/>
    <lineage>
        <taxon>Bacteria</taxon>
        <taxon>Candidatus Zambryskiibacteriota</taxon>
    </lineage>
</organism>
<protein>
    <recommendedName>
        <fullName evidence="2">Small ribosomal subunit protein bS6</fullName>
    </recommendedName>
    <alternativeName>
        <fullName evidence="3">30S ribosomal protein S6</fullName>
    </alternativeName>
</protein>
<dbReference type="GO" id="GO:0003735">
    <property type="term" value="F:structural constituent of ribosome"/>
    <property type="evidence" value="ECO:0007669"/>
    <property type="project" value="InterPro"/>
</dbReference>
<dbReference type="Gene3D" id="3.30.70.60">
    <property type="match status" value="1"/>
</dbReference>
<dbReference type="AlphaFoldDB" id="A0A1G2T8W5"/>
<dbReference type="InterPro" id="IPR035980">
    <property type="entry name" value="Ribosomal_bS6_sf"/>
</dbReference>
<sequence length="159" mass="17687">MENQIYEISYLLLPSISAEQISVAVAKLKDIIVSQNGTAISDENPVLIDLAYSMTKVVGTTRHKTDSGYFGWVKFEVGAEGISGIKKALDGNDIILRYLIIKTVRENTLLHGKMKLKSEERVKTLPTVLEDEVIVDVPVPEKEIIMEDLDKSIDDLVIV</sequence>
<dbReference type="SUPFAM" id="SSF54995">
    <property type="entry name" value="Ribosomal protein S6"/>
    <property type="match status" value="1"/>
</dbReference>
<dbReference type="GO" id="GO:0019843">
    <property type="term" value="F:rRNA binding"/>
    <property type="evidence" value="ECO:0007669"/>
    <property type="project" value="InterPro"/>
</dbReference>